<dbReference type="GO" id="GO:0004523">
    <property type="term" value="F:RNA-DNA hybrid ribonuclease activity"/>
    <property type="evidence" value="ECO:0007669"/>
    <property type="project" value="InterPro"/>
</dbReference>
<feature type="domain" description="RNase H type-1" evidence="1">
    <location>
        <begin position="1"/>
        <end position="137"/>
    </location>
</feature>
<dbReference type="CDD" id="cd09279">
    <property type="entry name" value="RNase_HI_like"/>
    <property type="match status" value="1"/>
</dbReference>
<organism evidence="2 3">
    <name type="scientific">Candidatus Berkelbacteria bacterium Licking1014_7</name>
    <dbReference type="NCBI Taxonomy" id="2017147"/>
    <lineage>
        <taxon>Bacteria</taxon>
        <taxon>Candidatus Berkelbacteria</taxon>
    </lineage>
</organism>
<gene>
    <name evidence="2" type="ORF">CEN89_746</name>
</gene>
<dbReference type="PANTHER" id="PTHR46387">
    <property type="entry name" value="POLYNUCLEOTIDYL TRANSFERASE, RIBONUCLEASE H-LIKE SUPERFAMILY PROTEIN"/>
    <property type="match status" value="1"/>
</dbReference>
<accession>A0A554LHM0</accession>
<dbReference type="InterPro" id="IPR002156">
    <property type="entry name" value="RNaseH_domain"/>
</dbReference>
<evidence type="ECO:0000313" key="2">
    <source>
        <dbReference type="EMBL" id="TSC92352.1"/>
    </source>
</evidence>
<dbReference type="InterPro" id="IPR036397">
    <property type="entry name" value="RNaseH_sf"/>
</dbReference>
<dbReference type="InterPro" id="IPR012337">
    <property type="entry name" value="RNaseH-like_sf"/>
</dbReference>
<name>A0A554LHM0_9BACT</name>
<reference evidence="2 3" key="1">
    <citation type="submission" date="2017-07" db="EMBL/GenBank/DDBJ databases">
        <title>Mechanisms for carbon and nitrogen cycling indicate functional differentiation within the Candidate Phyla Radiation.</title>
        <authorList>
            <person name="Danczak R.E."/>
            <person name="Johnston M.D."/>
            <person name="Kenah C."/>
            <person name="Slattery M."/>
            <person name="Wrighton K.C."/>
            <person name="Wilkins M.J."/>
        </authorList>
    </citation>
    <scope>NUCLEOTIDE SEQUENCE [LARGE SCALE GENOMIC DNA]</scope>
    <source>
        <strain evidence="2">Licking1014_7</strain>
    </source>
</reference>
<evidence type="ECO:0000259" key="1">
    <source>
        <dbReference type="PROSITE" id="PS50879"/>
    </source>
</evidence>
<dbReference type="EMBL" id="VMGK01000034">
    <property type="protein sequence ID" value="TSC92352.1"/>
    <property type="molecule type" value="Genomic_DNA"/>
</dbReference>
<evidence type="ECO:0000313" key="3">
    <source>
        <dbReference type="Proteomes" id="UP000315689"/>
    </source>
</evidence>
<dbReference type="GO" id="GO:0003676">
    <property type="term" value="F:nucleic acid binding"/>
    <property type="evidence" value="ECO:0007669"/>
    <property type="project" value="InterPro"/>
</dbReference>
<comment type="caution">
    <text evidence="2">The sequence shown here is derived from an EMBL/GenBank/DDBJ whole genome shotgun (WGS) entry which is preliminary data.</text>
</comment>
<proteinExistence type="predicted"/>
<dbReference type="PANTHER" id="PTHR46387:SF2">
    <property type="entry name" value="RIBONUCLEASE HI"/>
    <property type="match status" value="1"/>
</dbReference>
<dbReference type="Proteomes" id="UP000315689">
    <property type="component" value="Unassembled WGS sequence"/>
</dbReference>
<dbReference type="Gene3D" id="3.30.420.10">
    <property type="entry name" value="Ribonuclease H-like superfamily/Ribonuclease H"/>
    <property type="match status" value="1"/>
</dbReference>
<dbReference type="SUPFAM" id="SSF53098">
    <property type="entry name" value="Ribonuclease H-like"/>
    <property type="match status" value="1"/>
</dbReference>
<protein>
    <submittedName>
        <fullName evidence="2">Fructose-2 6-bisphosphatase-like protein</fullName>
    </submittedName>
</protein>
<dbReference type="Pfam" id="PF13456">
    <property type="entry name" value="RVT_3"/>
    <property type="match status" value="1"/>
</dbReference>
<dbReference type="PROSITE" id="PS50879">
    <property type="entry name" value="RNASE_H_1"/>
    <property type="match status" value="1"/>
</dbReference>
<sequence length="141" mass="16074">MLTEFEIYTDGGARGNPGPAACAVVVFEKGKKGKKIAEFGKFLGRATNNQAEYQGVLQALLWLEQQEKSARQINFFLDSKLIVEQLSGRFKLKNEGLKMLFWQIQKKIMSLGLTVNFKHIPREQNQEADKIVNEILDKEKK</sequence>
<dbReference type="AlphaFoldDB" id="A0A554LHM0"/>